<dbReference type="PROSITE" id="PS51184">
    <property type="entry name" value="JMJC"/>
    <property type="match status" value="1"/>
</dbReference>
<dbReference type="GO" id="GO:0048512">
    <property type="term" value="P:circadian behavior"/>
    <property type="evidence" value="ECO:0007669"/>
    <property type="project" value="UniProtKB-ARBA"/>
</dbReference>
<feature type="compositionally biased region" description="Polar residues" evidence="16">
    <location>
        <begin position="1632"/>
        <end position="1677"/>
    </location>
</feature>
<dbReference type="Pfam" id="PF02375">
    <property type="entry name" value="JmjN"/>
    <property type="match status" value="1"/>
</dbReference>
<evidence type="ECO:0000256" key="10">
    <source>
        <dbReference type="ARBA" id="ARBA00023015"/>
    </source>
</evidence>
<dbReference type="Proteomes" id="UP001286313">
    <property type="component" value="Unassembled WGS sequence"/>
</dbReference>
<feature type="compositionally biased region" description="Basic and acidic residues" evidence="16">
    <location>
        <begin position="392"/>
        <end position="402"/>
    </location>
</feature>
<evidence type="ECO:0000256" key="1">
    <source>
        <dbReference type="ARBA" id="ARBA00001954"/>
    </source>
</evidence>
<feature type="compositionally biased region" description="Polar residues" evidence="16">
    <location>
        <begin position="1895"/>
        <end position="1927"/>
    </location>
</feature>
<evidence type="ECO:0000259" key="19">
    <source>
        <dbReference type="PROSITE" id="PS51184"/>
    </source>
</evidence>
<keyword evidence="9" id="KW-0408">Iron</keyword>
<dbReference type="FunFam" id="2.60.120.650:FF:000048">
    <property type="entry name" value="Lysine-specific demethylase 4A"/>
    <property type="match status" value="1"/>
</dbReference>
<feature type="region of interest" description="Disordered" evidence="16">
    <location>
        <begin position="379"/>
        <end position="402"/>
    </location>
</feature>
<feature type="compositionally biased region" description="Polar residues" evidence="16">
    <location>
        <begin position="1871"/>
        <end position="1880"/>
    </location>
</feature>
<keyword evidence="15" id="KW-0863">Zinc-finger</keyword>
<feature type="compositionally biased region" description="Polar residues" evidence="16">
    <location>
        <begin position="588"/>
        <end position="603"/>
    </location>
</feature>
<organism evidence="20 21">
    <name type="scientific">Petrolisthes cinctipes</name>
    <name type="common">Flat porcelain crab</name>
    <dbReference type="NCBI Taxonomy" id="88211"/>
    <lineage>
        <taxon>Eukaryota</taxon>
        <taxon>Metazoa</taxon>
        <taxon>Ecdysozoa</taxon>
        <taxon>Arthropoda</taxon>
        <taxon>Crustacea</taxon>
        <taxon>Multicrustacea</taxon>
        <taxon>Malacostraca</taxon>
        <taxon>Eumalacostraca</taxon>
        <taxon>Eucarida</taxon>
        <taxon>Decapoda</taxon>
        <taxon>Pleocyemata</taxon>
        <taxon>Anomura</taxon>
        <taxon>Galatheoidea</taxon>
        <taxon>Porcellanidae</taxon>
        <taxon>Petrolisthes</taxon>
    </lineage>
</organism>
<dbReference type="InterPro" id="IPR013087">
    <property type="entry name" value="Znf_C2H2_type"/>
</dbReference>
<dbReference type="PANTHER" id="PTHR10694:SF129">
    <property type="entry name" value="LYSINE-SPECIFIC DEMETHYLASE 4B-RELATED"/>
    <property type="match status" value="1"/>
</dbReference>
<keyword evidence="5" id="KW-0862">Zinc</keyword>
<feature type="region of interest" description="Disordered" evidence="16">
    <location>
        <begin position="1868"/>
        <end position="1927"/>
    </location>
</feature>
<evidence type="ECO:0000256" key="5">
    <source>
        <dbReference type="ARBA" id="ARBA00022833"/>
    </source>
</evidence>
<evidence type="ECO:0000256" key="12">
    <source>
        <dbReference type="ARBA" id="ARBA00023242"/>
    </source>
</evidence>
<evidence type="ECO:0000256" key="4">
    <source>
        <dbReference type="ARBA" id="ARBA00022723"/>
    </source>
</evidence>
<evidence type="ECO:0000256" key="8">
    <source>
        <dbReference type="ARBA" id="ARBA00023002"/>
    </source>
</evidence>
<dbReference type="InterPro" id="IPR003347">
    <property type="entry name" value="JmjC_dom"/>
</dbReference>
<comment type="cofactor">
    <cofactor evidence="1">
        <name>Fe(2+)</name>
        <dbReference type="ChEBI" id="CHEBI:29033"/>
    </cofactor>
</comment>
<evidence type="ECO:0000259" key="17">
    <source>
        <dbReference type="PROSITE" id="PS50157"/>
    </source>
</evidence>
<keyword evidence="12" id="KW-0539">Nucleus</keyword>
<comment type="caution">
    <text evidence="20">The sequence shown here is derived from an EMBL/GenBank/DDBJ whole genome shotgun (WGS) entry which is preliminary data.</text>
</comment>
<dbReference type="GO" id="GO:0005634">
    <property type="term" value="C:nucleus"/>
    <property type="evidence" value="ECO:0007669"/>
    <property type="project" value="TreeGrafter"/>
</dbReference>
<name>A0AAE1BU78_PETCI</name>
<dbReference type="PROSITE" id="PS00028">
    <property type="entry name" value="ZINC_FINGER_C2H2_1"/>
    <property type="match status" value="1"/>
</dbReference>
<dbReference type="EC" id="1.14.11.66" evidence="3"/>
<feature type="region of interest" description="Disordered" evidence="16">
    <location>
        <begin position="574"/>
        <end position="627"/>
    </location>
</feature>
<keyword evidence="6" id="KW-0156">Chromatin regulator</keyword>
<feature type="region of interest" description="Disordered" evidence="16">
    <location>
        <begin position="1292"/>
        <end position="1311"/>
    </location>
</feature>
<comment type="similarity">
    <text evidence="2">Belongs to the JHDM3 histone demethylase family.</text>
</comment>
<dbReference type="PANTHER" id="PTHR10694">
    <property type="entry name" value="LYSINE-SPECIFIC DEMETHYLASE"/>
    <property type="match status" value="1"/>
</dbReference>
<feature type="compositionally biased region" description="Low complexity" evidence="16">
    <location>
        <begin position="994"/>
        <end position="1005"/>
    </location>
</feature>
<evidence type="ECO:0000256" key="3">
    <source>
        <dbReference type="ARBA" id="ARBA00012900"/>
    </source>
</evidence>
<evidence type="ECO:0000256" key="14">
    <source>
        <dbReference type="ARBA" id="ARBA00053408"/>
    </source>
</evidence>
<feature type="compositionally biased region" description="Polar residues" evidence="16">
    <location>
        <begin position="1812"/>
        <end position="1847"/>
    </location>
</feature>
<comment type="catalytic activity">
    <reaction evidence="13">
        <text>N(6),N(6),N(6)-trimethyl-L-lysyl(9)-[histone H3] + 2 2-oxoglutarate + 2 O2 = N(6)-methyl-L-lysyl(9)-[histone H3] + 2 formaldehyde + 2 succinate + 2 CO2</text>
        <dbReference type="Rhea" id="RHEA:60200"/>
        <dbReference type="Rhea" id="RHEA-COMP:15538"/>
        <dbReference type="Rhea" id="RHEA-COMP:15542"/>
        <dbReference type="ChEBI" id="CHEBI:15379"/>
        <dbReference type="ChEBI" id="CHEBI:16526"/>
        <dbReference type="ChEBI" id="CHEBI:16810"/>
        <dbReference type="ChEBI" id="CHEBI:16842"/>
        <dbReference type="ChEBI" id="CHEBI:30031"/>
        <dbReference type="ChEBI" id="CHEBI:61929"/>
        <dbReference type="ChEBI" id="CHEBI:61961"/>
        <dbReference type="EC" id="1.14.11.66"/>
    </reaction>
</comment>
<keyword evidence="11" id="KW-0804">Transcription</keyword>
<dbReference type="GO" id="GO:0140684">
    <property type="term" value="F:histone H3K9me2/H3K9me3 demethylase activity"/>
    <property type="evidence" value="ECO:0007669"/>
    <property type="project" value="UniProtKB-EC"/>
</dbReference>
<dbReference type="SMART" id="SM00558">
    <property type="entry name" value="JmjC"/>
    <property type="match status" value="1"/>
</dbReference>
<dbReference type="PROSITE" id="PS50157">
    <property type="entry name" value="ZINC_FINGER_C2H2_2"/>
    <property type="match status" value="1"/>
</dbReference>
<feature type="compositionally biased region" description="Basic residues" evidence="16">
    <location>
        <begin position="1332"/>
        <end position="1349"/>
    </location>
</feature>
<evidence type="ECO:0000256" key="11">
    <source>
        <dbReference type="ARBA" id="ARBA00023163"/>
    </source>
</evidence>
<feature type="compositionally biased region" description="Polar residues" evidence="16">
    <location>
        <begin position="1684"/>
        <end position="1803"/>
    </location>
</feature>
<keyword evidence="21" id="KW-1185">Reference proteome</keyword>
<feature type="domain" description="C2H2-type" evidence="17">
    <location>
        <begin position="543"/>
        <end position="571"/>
    </location>
</feature>
<keyword evidence="4" id="KW-0479">Metal-binding</keyword>
<dbReference type="GO" id="GO:0000785">
    <property type="term" value="C:chromatin"/>
    <property type="evidence" value="ECO:0007669"/>
    <property type="project" value="TreeGrafter"/>
</dbReference>
<gene>
    <name evidence="20" type="ORF">Pcinc_038218</name>
</gene>
<feature type="region of interest" description="Disordered" evidence="16">
    <location>
        <begin position="994"/>
        <end position="1026"/>
    </location>
</feature>
<evidence type="ECO:0000256" key="6">
    <source>
        <dbReference type="ARBA" id="ARBA00022853"/>
    </source>
</evidence>
<dbReference type="CDD" id="cd22541">
    <property type="entry name" value="SP5_N"/>
    <property type="match status" value="1"/>
</dbReference>
<evidence type="ECO:0000259" key="18">
    <source>
        <dbReference type="PROSITE" id="PS51183"/>
    </source>
</evidence>
<dbReference type="Gene3D" id="2.60.120.650">
    <property type="entry name" value="Cupin"/>
    <property type="match status" value="1"/>
</dbReference>
<evidence type="ECO:0000256" key="7">
    <source>
        <dbReference type="ARBA" id="ARBA00022964"/>
    </source>
</evidence>
<evidence type="ECO:0000313" key="21">
    <source>
        <dbReference type="Proteomes" id="UP001286313"/>
    </source>
</evidence>
<sequence length="2104" mass="230548">MQYKRNDNSTGRMKSTMGDQPKIMVFRPTWEEFQDFTSYIQYIESQGANKAGLAKIIPPPEWCPRKQGYDLEGLNLTIPAPICQVVTGKQGLYQQINIQKKPMTVVEFSKLANNDRYRTPKHSSYEDLERKYWKNITYVSPIYGADVSGSITDPDVTEWNINCLGSILDYVNEDYGISIDGVNTAYLYFGMWKTTFAWHTEDMDLYSINYLHFGAPKTWYAIPPEHGRRLERLANGFFPNSFKACPAYLRHKMSLISPQILKQYSIPYDKITQEPGHIIITFPYGYHAGFNHGFNCAESTNFAMPRWVEYGKRATQCQCRGDMVKISMDTFVKRFQPERYELWLAGKDVGPHPEDPSRSSAAAQPSLNDVLCNKKQCCKSKHGGKTGGQGSRLDRLENGDGLDIEEKVEPSFTEECCWLQELRMVAAGLDAVATQHLTIPPAVSPRPVTPIPMCPPNPAYLLFTQQSEEVLEEIRAEESGLSSSIHSRPPSLPPPLYYPLPTPSRGVRPLIGHHCARCDDLISKEHYQLHMRDHQKNRIPTKYLCCLCQKFYSSQYSLSKHMSRLHKDVKMALSNTSKKPEGGVQKVKLSQTSPTSDYGTLSPESLLPDSPAQTPSSPLPSISPLTPKSCSSSQASSLSLNVSASHFSYQPVCASSSSHIGNTLPDEGDSFSLDDYVSQTRNLQGTPPPFELIDPDVIAMAESCIHPSLSGSTITASNDPDLGVCVSISESDTKDLQTSWLNAEETFTPPRSKTIDLAGDMGDEFLLASCSGQGPIRLSSQSDMMHFEFPSTTIKDIEGDIIELCIEGTSEEFGKRSFIFIDNSEIDRNENCSIVDCKSHEGQSVGTSYNVDTNIGIQSNQAVIETDIETNTDKEQANASALQLENIYKDLLLELKDEMYDLKPAIVVSVCEGPTSPSLGPPPRSDMSYTTLNVVPQNPSRWAGHFEHDCIGQCCALCGLLWQYVRPRVIREGEDTDTESLDMDIASLCSSATTETATESDMMSEGGNVTQSSDDETKDSNHWNDNCPSREKVEYRGWVSRAAYQESDANYLHAVDGITVYSNLSNKITRSAGETENACNTVISEGEEHNKMIDKELNQARNFSNEINQHKNRLEKTGCSAFVFDKCVKRSDQCVHAHTPSKRRKCSRDNRKFSHDYIDESLDEKAEATVAVDSRATASHNTMVPSATQARFYSPYWPFVMLVPHLPQFSEGASIIAERAAKNVTPSPLIEQLLNQSPKKKKVKRHPIHQNKNEGELIFQGEEVDEELSQVLDDIYAKAGESYMDNAEAAAKRSMAANDVPRKKKKKYDDDGNLQHELGQVLSDIEGFMGGKGKKKLGRPRSNKPKTPRANKNQKYNYVKYPRGLPLGDFLKRTPSSNSSDAYPETAQDLYEKLRRAGTTITRPVNSPEKAGDVSNTFESLPKPGTAGGSQVKVGAANSGVPTASITKISYQGNKKPLKIPMPIYKPLLPASSSVVVQYKAAGNPRGRAPKGTMQVTPNFKGRNINVSLIPKQGYQKLPARTVYSAIKGKQIMGQYGQSSGYNKNFIPGAINQNASNGGEIICTPDIQGVLATVAAFEKATEELNKNGQASNTSSSNADSQSPITATVIQPKVPSGNGDIPGVVATVVTEGSSNKTTTVQPTTNPAASVNSQSTMGETTSPAQLTNQSPPHATNSHMSPLDANSHMSPPATSSQMLSPATHSHLSPLHATNSQMSPPQANNSQMSPHANNSQISPPGSNSQISPPASDSQISPLATSSQMSPATHSQMSPPPATHSQMSSPATHSQMSSPAATHSQMSPSVPHSQLIPPENTPMQMTASDLSMKYNHQQGEGATTQSPTYNHSSLNSMTENLPTEQTVHGMEYESVRATGDNHQSASSPQLGLAKKVHSPDHQHVANTTPPYQQHHSPLSLQQDHNSSPAPHNPISTSQISSLLTQAPGNSQPSLTQTPITQALSQTLTHSQEMALPEHTQAQQSILQTPQIHQAPVTTSMQATTAGTFPLTLPTQQAYSNMVSQSFTPMHTQMLSHTMHAAATSLHPHHMISPVPTPNPLAHMQSQLHPAIHMSAPSVSMHMPLQASLHSLHPSITSQMPFTTHALDSQTVSR</sequence>
<evidence type="ECO:0000256" key="13">
    <source>
        <dbReference type="ARBA" id="ARBA00049349"/>
    </source>
</evidence>
<keyword evidence="10" id="KW-0805">Transcription regulation</keyword>
<dbReference type="GO" id="GO:0140681">
    <property type="term" value="F:histone H3K36me2/H3K36me3 demethylase activity"/>
    <property type="evidence" value="ECO:0007669"/>
    <property type="project" value="UniProtKB-ARBA"/>
</dbReference>
<feature type="compositionally biased region" description="Low complexity" evidence="16">
    <location>
        <begin position="614"/>
        <end position="627"/>
    </location>
</feature>
<reference evidence="20" key="1">
    <citation type="submission" date="2023-10" db="EMBL/GenBank/DDBJ databases">
        <title>Genome assemblies of two species of porcelain crab, Petrolisthes cinctipes and Petrolisthes manimaculis (Anomura: Porcellanidae).</title>
        <authorList>
            <person name="Angst P."/>
        </authorList>
    </citation>
    <scope>NUCLEOTIDE SEQUENCE</scope>
    <source>
        <strain evidence="20">PB745_01</strain>
        <tissue evidence="20">Gill</tissue>
    </source>
</reference>
<dbReference type="EMBL" id="JAWQEG010006245">
    <property type="protein sequence ID" value="KAK3855379.1"/>
    <property type="molecule type" value="Genomic_DNA"/>
</dbReference>
<evidence type="ECO:0000256" key="15">
    <source>
        <dbReference type="PROSITE-ProRule" id="PRU00042"/>
    </source>
</evidence>
<feature type="region of interest" description="Disordered" evidence="16">
    <location>
        <begin position="1329"/>
        <end position="1354"/>
    </location>
</feature>
<accession>A0AAE1BU78</accession>
<evidence type="ECO:0000256" key="2">
    <source>
        <dbReference type="ARBA" id="ARBA00009711"/>
    </source>
</evidence>
<dbReference type="PROSITE" id="PS51183">
    <property type="entry name" value="JMJN"/>
    <property type="match status" value="1"/>
</dbReference>
<dbReference type="InterPro" id="IPR003349">
    <property type="entry name" value="JmjN"/>
</dbReference>
<feature type="region of interest" description="Disordered" evidence="16">
    <location>
        <begin position="1632"/>
        <end position="1847"/>
    </location>
</feature>
<keyword evidence="8" id="KW-0560">Oxidoreductase</keyword>
<dbReference type="SUPFAM" id="SSF51197">
    <property type="entry name" value="Clavaminate synthase-like"/>
    <property type="match status" value="1"/>
</dbReference>
<evidence type="ECO:0000256" key="9">
    <source>
        <dbReference type="ARBA" id="ARBA00023004"/>
    </source>
</evidence>
<dbReference type="SMART" id="SM00545">
    <property type="entry name" value="JmjN"/>
    <property type="match status" value="1"/>
</dbReference>
<feature type="domain" description="JmjC" evidence="19">
    <location>
        <begin position="153"/>
        <end position="319"/>
    </location>
</feature>
<evidence type="ECO:0000313" key="20">
    <source>
        <dbReference type="EMBL" id="KAK3855379.1"/>
    </source>
</evidence>
<dbReference type="Pfam" id="PF02373">
    <property type="entry name" value="JmjC"/>
    <property type="match status" value="1"/>
</dbReference>
<keyword evidence="7" id="KW-0223">Dioxygenase</keyword>
<comment type="function">
    <text evidence="14">Probable histone demethylase that specifically demethylates 'Lys-9' and 'Lys-36' residues of histone H3, thereby playing a central role in histone code. Demethylation of Lys residue generates formaldehyde and succinate.</text>
</comment>
<dbReference type="GO" id="GO:0008270">
    <property type="term" value="F:zinc ion binding"/>
    <property type="evidence" value="ECO:0007669"/>
    <property type="project" value="UniProtKB-KW"/>
</dbReference>
<protein>
    <recommendedName>
        <fullName evidence="3">[histone H3]-trimethyl-L-lysine(9) demethylase</fullName>
        <ecNumber evidence="3">1.14.11.66</ecNumber>
    </recommendedName>
</protein>
<evidence type="ECO:0000256" key="16">
    <source>
        <dbReference type="SAM" id="MobiDB-lite"/>
    </source>
</evidence>
<feature type="domain" description="JmjN" evidence="18">
    <location>
        <begin position="23"/>
        <end position="65"/>
    </location>
</feature>
<proteinExistence type="inferred from homology"/>
<dbReference type="GO" id="GO:0010468">
    <property type="term" value="P:regulation of gene expression"/>
    <property type="evidence" value="ECO:0007669"/>
    <property type="project" value="TreeGrafter"/>
</dbReference>